<evidence type="ECO:0000256" key="13">
    <source>
        <dbReference type="ARBA" id="ARBA00047308"/>
    </source>
</evidence>
<dbReference type="InterPro" id="IPR036163">
    <property type="entry name" value="HMA_dom_sf"/>
</dbReference>
<dbReference type="Pfam" id="PF00702">
    <property type="entry name" value="Hydrolase"/>
    <property type="match status" value="1"/>
</dbReference>
<dbReference type="GO" id="GO:0005886">
    <property type="term" value="C:plasma membrane"/>
    <property type="evidence" value="ECO:0007669"/>
    <property type="project" value="UniProtKB-SubCell"/>
</dbReference>
<sequence length="739" mass="76409">MSASLQTRFRVEGMDCASCAAKIDTAVRRMSGVEDVSVSVTSGTITVSHHPTSDLAAIGRQVTGLGYDATQIPSGAAVKPDAPHEHGLGCSHDHHHHQKPEGTAAPVEGLHGHDHGPSTGPWWNSKKGRATILAGVTLAVAYGVGHLFPIVQTYAFTLSMLVGLVPIARRAFMAARAGTPFSIEMLMTIAAIGALAINATEEAAAVVFLFLMGELLEGVAAGKARDSIKSLAALVPKTALLEEMGQTREVKAETLAIGSVILVRPGDRISADGVILSGESAVDEAPVTGESVPVNKGPDDLVFAGTVNGNAALRVRVTATAQDNTIARVVKLVEEAQEKKAPTERFIDRFSTYYTPAVVAIAALVAILPPLVSGGDWNEWIYKGLAILLIGCPCALVISTPAAIAASLSSGARRGLLMKGGAVLEGLGKLTAVALDKTGTLTEGKPVVTDIVPFAFAQADILRLAAALETGSSHPLALSILAKAREDGITIPSATSAKALGGKGVTAVVEGQEIFLGSPKAANDLIAIPQQHLKTITALNDEGKTVSVLIVGDQLAGAIAMRDEPRTDALQGLAMLKESGVKIIMLTGDNKRTADAIGQTLGIEVRAELMPEDKQRIVGELKAEGYVVGKVGDGINDAPALAAADIGIAMGGGTDVALETADAAILHGRVSDVAHMIALSKRTMRNIRQNIAISLGLKAVFLVTTILGITGLWPAILADTGATVLVTINALRLLRNPAA</sequence>
<feature type="transmembrane region" description="Helical" evidence="14">
    <location>
        <begin position="353"/>
        <end position="372"/>
    </location>
</feature>
<dbReference type="GO" id="GO:0015086">
    <property type="term" value="F:cadmium ion transmembrane transporter activity"/>
    <property type="evidence" value="ECO:0007669"/>
    <property type="project" value="TreeGrafter"/>
</dbReference>
<dbReference type="SUPFAM" id="SSF55008">
    <property type="entry name" value="HMA, heavy metal-associated domain"/>
    <property type="match status" value="1"/>
</dbReference>
<dbReference type="InterPro" id="IPR027256">
    <property type="entry name" value="P-typ_ATPase_IB"/>
</dbReference>
<evidence type="ECO:0000256" key="7">
    <source>
        <dbReference type="ARBA" id="ARBA00022741"/>
    </source>
</evidence>
<comment type="caution">
    <text evidence="17">The sequence shown here is derived from an EMBL/GenBank/DDBJ whole genome shotgun (WGS) entry which is preliminary data.</text>
</comment>
<evidence type="ECO:0000256" key="9">
    <source>
        <dbReference type="ARBA" id="ARBA00022967"/>
    </source>
</evidence>
<dbReference type="CDD" id="cd00371">
    <property type="entry name" value="HMA"/>
    <property type="match status" value="1"/>
</dbReference>
<feature type="transmembrane region" description="Helical" evidence="14">
    <location>
        <begin position="130"/>
        <end position="148"/>
    </location>
</feature>
<dbReference type="InterPro" id="IPR023298">
    <property type="entry name" value="ATPase_P-typ_TM_dom_sf"/>
</dbReference>
<evidence type="ECO:0000256" key="5">
    <source>
        <dbReference type="ARBA" id="ARBA00022692"/>
    </source>
</evidence>
<proteinExistence type="inferred from homology"/>
<dbReference type="PRINTS" id="PR00941">
    <property type="entry name" value="CDATPASE"/>
</dbReference>
<dbReference type="AlphaFoldDB" id="A0A0D0KUW9"/>
<keyword evidence="3 14" id="KW-1003">Cell membrane</keyword>
<dbReference type="InterPro" id="IPR023214">
    <property type="entry name" value="HAD_sf"/>
</dbReference>
<dbReference type="CDD" id="cd07546">
    <property type="entry name" value="P-type_ATPase_Pb_Zn_Cd2-like"/>
    <property type="match status" value="1"/>
</dbReference>
<dbReference type="Gene3D" id="2.70.150.10">
    <property type="entry name" value="Calcium-transporting ATPase, cytoplasmic transduction domain A"/>
    <property type="match status" value="1"/>
</dbReference>
<feature type="region of interest" description="Disordered" evidence="15">
    <location>
        <begin position="75"/>
        <end position="123"/>
    </location>
</feature>
<dbReference type="InterPro" id="IPR036412">
    <property type="entry name" value="HAD-like_sf"/>
</dbReference>
<dbReference type="InterPro" id="IPR023299">
    <property type="entry name" value="ATPase_P-typ_cyto_dom_N"/>
</dbReference>
<dbReference type="InterPro" id="IPR008250">
    <property type="entry name" value="ATPase_P-typ_transduc_dom_A_sf"/>
</dbReference>
<dbReference type="NCBIfam" id="TIGR01525">
    <property type="entry name" value="ATPase-IB_hvy"/>
    <property type="match status" value="1"/>
</dbReference>
<protein>
    <recommendedName>
        <fullName evidence="12">P-type Zn(2+) transporter</fullName>
        <ecNumber evidence="12">7.2.2.12</ecNumber>
    </recommendedName>
</protein>
<dbReference type="SUPFAM" id="SSF81660">
    <property type="entry name" value="Metal cation-transporting ATPase, ATP-binding domain N"/>
    <property type="match status" value="1"/>
</dbReference>
<evidence type="ECO:0000256" key="4">
    <source>
        <dbReference type="ARBA" id="ARBA00022553"/>
    </source>
</evidence>
<evidence type="ECO:0000256" key="2">
    <source>
        <dbReference type="ARBA" id="ARBA00006024"/>
    </source>
</evidence>
<dbReference type="InterPro" id="IPR006121">
    <property type="entry name" value="HMA_dom"/>
</dbReference>
<dbReference type="EMBL" id="JXQV01000006">
    <property type="protein sequence ID" value="KIQ03746.1"/>
    <property type="molecule type" value="Genomic_DNA"/>
</dbReference>
<dbReference type="SFLD" id="SFLDF00027">
    <property type="entry name" value="p-type_atpase"/>
    <property type="match status" value="1"/>
</dbReference>
<dbReference type="NCBIfam" id="TIGR01494">
    <property type="entry name" value="ATPase_P-type"/>
    <property type="match status" value="1"/>
</dbReference>
<organism evidence="17 18">
    <name type="scientific">Agrobacterium tumefaciens</name>
    <dbReference type="NCBI Taxonomy" id="358"/>
    <lineage>
        <taxon>Bacteria</taxon>
        <taxon>Pseudomonadati</taxon>
        <taxon>Pseudomonadota</taxon>
        <taxon>Alphaproteobacteria</taxon>
        <taxon>Hyphomicrobiales</taxon>
        <taxon>Rhizobiaceae</taxon>
        <taxon>Rhizobium/Agrobacterium group</taxon>
        <taxon>Agrobacterium</taxon>
        <taxon>Agrobacterium tumefaciens complex</taxon>
    </lineage>
</organism>
<evidence type="ECO:0000256" key="14">
    <source>
        <dbReference type="RuleBase" id="RU362081"/>
    </source>
</evidence>
<accession>A0A0D0KUW9</accession>
<evidence type="ECO:0000256" key="15">
    <source>
        <dbReference type="SAM" id="MobiDB-lite"/>
    </source>
</evidence>
<dbReference type="GO" id="GO:0046872">
    <property type="term" value="F:metal ion binding"/>
    <property type="evidence" value="ECO:0007669"/>
    <property type="project" value="UniProtKB-KW"/>
</dbReference>
<evidence type="ECO:0000259" key="16">
    <source>
        <dbReference type="PROSITE" id="PS50846"/>
    </source>
</evidence>
<evidence type="ECO:0000256" key="6">
    <source>
        <dbReference type="ARBA" id="ARBA00022723"/>
    </source>
</evidence>
<comment type="subcellular location">
    <subcellularLocation>
        <location evidence="1">Cell membrane</location>
        <topology evidence="1">Multi-pass membrane protein</topology>
    </subcellularLocation>
</comment>
<dbReference type="SFLD" id="SFLDS00003">
    <property type="entry name" value="Haloacid_Dehalogenase"/>
    <property type="match status" value="1"/>
</dbReference>
<dbReference type="SUPFAM" id="SSF81653">
    <property type="entry name" value="Calcium ATPase, transduction domain A"/>
    <property type="match status" value="1"/>
</dbReference>
<dbReference type="InterPro" id="IPR051014">
    <property type="entry name" value="Cation_Transport_ATPase_IB"/>
</dbReference>
<evidence type="ECO:0000256" key="12">
    <source>
        <dbReference type="ARBA" id="ARBA00039097"/>
    </source>
</evidence>
<keyword evidence="7 14" id="KW-0547">Nucleotide-binding</keyword>
<comment type="catalytic activity">
    <reaction evidence="13">
        <text>Zn(2+)(in) + ATP + H2O = Zn(2+)(out) + ADP + phosphate + H(+)</text>
        <dbReference type="Rhea" id="RHEA:20621"/>
        <dbReference type="ChEBI" id="CHEBI:15377"/>
        <dbReference type="ChEBI" id="CHEBI:15378"/>
        <dbReference type="ChEBI" id="CHEBI:29105"/>
        <dbReference type="ChEBI" id="CHEBI:30616"/>
        <dbReference type="ChEBI" id="CHEBI:43474"/>
        <dbReference type="ChEBI" id="CHEBI:456216"/>
        <dbReference type="EC" id="7.2.2.12"/>
    </reaction>
</comment>
<evidence type="ECO:0000256" key="10">
    <source>
        <dbReference type="ARBA" id="ARBA00022989"/>
    </source>
</evidence>
<dbReference type="GO" id="GO:0005524">
    <property type="term" value="F:ATP binding"/>
    <property type="evidence" value="ECO:0007669"/>
    <property type="project" value="UniProtKB-UniRule"/>
</dbReference>
<keyword evidence="9" id="KW-1278">Translocase</keyword>
<dbReference type="PROSITE" id="PS00154">
    <property type="entry name" value="ATPASE_E1_E2"/>
    <property type="match status" value="1"/>
</dbReference>
<comment type="similarity">
    <text evidence="2 14">Belongs to the cation transport ATPase (P-type) (TC 3.A.3) family. Type IB subfamily.</text>
</comment>
<dbReference type="Pfam" id="PF00403">
    <property type="entry name" value="HMA"/>
    <property type="match status" value="1"/>
</dbReference>
<dbReference type="SUPFAM" id="SSF81665">
    <property type="entry name" value="Calcium ATPase, transmembrane domain M"/>
    <property type="match status" value="1"/>
</dbReference>
<dbReference type="Gene3D" id="3.40.50.1000">
    <property type="entry name" value="HAD superfamily/HAD-like"/>
    <property type="match status" value="1"/>
</dbReference>
<dbReference type="InterPro" id="IPR059000">
    <property type="entry name" value="ATPase_P-type_domA"/>
</dbReference>
<dbReference type="FunFam" id="2.70.150.10:FF:000002">
    <property type="entry name" value="Copper-transporting ATPase 1, putative"/>
    <property type="match status" value="1"/>
</dbReference>
<feature type="transmembrane region" description="Helical" evidence="14">
    <location>
        <begin position="691"/>
        <end position="709"/>
    </location>
</feature>
<evidence type="ECO:0000256" key="1">
    <source>
        <dbReference type="ARBA" id="ARBA00004651"/>
    </source>
</evidence>
<keyword evidence="6 14" id="KW-0479">Metal-binding</keyword>
<dbReference type="EC" id="7.2.2.12" evidence="12"/>
<keyword evidence="4" id="KW-0597">Phosphoprotein</keyword>
<name>A0A0D0KUW9_AGRTU</name>
<keyword evidence="8 14" id="KW-0067">ATP-binding</keyword>
<dbReference type="PANTHER" id="PTHR48085">
    <property type="entry name" value="CADMIUM/ZINC-TRANSPORTING ATPASE HMA2-RELATED"/>
    <property type="match status" value="1"/>
</dbReference>
<keyword evidence="5 14" id="KW-0812">Transmembrane</keyword>
<dbReference type="InterPro" id="IPR044492">
    <property type="entry name" value="P_typ_ATPase_HD_dom"/>
</dbReference>
<dbReference type="PROSITE" id="PS01047">
    <property type="entry name" value="HMA_1"/>
    <property type="match status" value="1"/>
</dbReference>
<dbReference type="Gene3D" id="3.30.70.100">
    <property type="match status" value="1"/>
</dbReference>
<dbReference type="PROSITE" id="PS50846">
    <property type="entry name" value="HMA_2"/>
    <property type="match status" value="1"/>
</dbReference>
<dbReference type="InterPro" id="IPR001757">
    <property type="entry name" value="P_typ_ATPase"/>
</dbReference>
<feature type="domain" description="HMA" evidence="16">
    <location>
        <begin position="5"/>
        <end position="70"/>
    </location>
</feature>
<dbReference type="InterPro" id="IPR018303">
    <property type="entry name" value="ATPase_P-typ_P_site"/>
</dbReference>
<dbReference type="SFLD" id="SFLDG00002">
    <property type="entry name" value="C1.7:_P-type_atpase_like"/>
    <property type="match status" value="1"/>
</dbReference>
<dbReference type="NCBIfam" id="TIGR01511">
    <property type="entry name" value="ATPase-IB1_Cu"/>
    <property type="match status" value="1"/>
</dbReference>
<dbReference type="Pfam" id="PF00122">
    <property type="entry name" value="E1-E2_ATPase"/>
    <property type="match status" value="1"/>
</dbReference>
<dbReference type="Gene3D" id="3.40.1110.10">
    <property type="entry name" value="Calcium-transporting ATPase, cytoplasmic domain N"/>
    <property type="match status" value="1"/>
</dbReference>
<evidence type="ECO:0000256" key="8">
    <source>
        <dbReference type="ARBA" id="ARBA00022840"/>
    </source>
</evidence>
<gene>
    <name evidence="17" type="ORF">RU07_06995</name>
</gene>
<keyword evidence="10 14" id="KW-1133">Transmembrane helix</keyword>
<dbReference type="PRINTS" id="PR00119">
    <property type="entry name" value="CATATPASE"/>
</dbReference>
<feature type="transmembrane region" description="Helical" evidence="14">
    <location>
        <begin position="384"/>
        <end position="408"/>
    </location>
</feature>
<dbReference type="Proteomes" id="UP000035017">
    <property type="component" value="Unassembled WGS sequence"/>
</dbReference>
<evidence type="ECO:0000313" key="17">
    <source>
        <dbReference type="EMBL" id="KIQ03746.1"/>
    </source>
</evidence>
<dbReference type="InterPro" id="IPR017969">
    <property type="entry name" value="Heavy-metal-associated_CS"/>
</dbReference>
<keyword evidence="11 14" id="KW-0472">Membrane</keyword>
<evidence type="ECO:0000256" key="3">
    <source>
        <dbReference type="ARBA" id="ARBA00022475"/>
    </source>
</evidence>
<dbReference type="NCBIfam" id="TIGR01512">
    <property type="entry name" value="ATPase-IB2_Cd"/>
    <property type="match status" value="1"/>
</dbReference>
<dbReference type="OrthoDB" id="9760802at2"/>
<evidence type="ECO:0000256" key="11">
    <source>
        <dbReference type="ARBA" id="ARBA00023136"/>
    </source>
</evidence>
<reference evidence="17 18" key="1">
    <citation type="submission" date="2014-12" db="EMBL/GenBank/DDBJ databases">
        <title>16Stimator: statistical estimation of ribosomal gene copy numbers from draft genome assemblies.</title>
        <authorList>
            <person name="Perisin M.A."/>
            <person name="Vetter M."/>
            <person name="Gilbert J.A."/>
            <person name="Bergelson J."/>
        </authorList>
    </citation>
    <scope>NUCLEOTIDE SEQUENCE [LARGE SCALE GENOMIC DNA]</scope>
    <source>
        <strain evidence="17 18">MEJ076</strain>
    </source>
</reference>
<dbReference type="PANTHER" id="PTHR48085:SF5">
    <property type="entry name" value="CADMIUM_ZINC-TRANSPORTING ATPASE HMA4-RELATED"/>
    <property type="match status" value="1"/>
</dbReference>
<dbReference type="SUPFAM" id="SSF56784">
    <property type="entry name" value="HAD-like"/>
    <property type="match status" value="1"/>
</dbReference>
<dbReference type="GO" id="GO:0016887">
    <property type="term" value="F:ATP hydrolysis activity"/>
    <property type="evidence" value="ECO:0007669"/>
    <property type="project" value="InterPro"/>
</dbReference>
<dbReference type="GO" id="GO:0016463">
    <property type="term" value="F:P-type zinc transporter activity"/>
    <property type="evidence" value="ECO:0007669"/>
    <property type="project" value="UniProtKB-EC"/>
</dbReference>
<evidence type="ECO:0000313" key="18">
    <source>
        <dbReference type="Proteomes" id="UP000035017"/>
    </source>
</evidence>